<feature type="compositionally biased region" description="Acidic residues" evidence="1">
    <location>
        <begin position="195"/>
        <end position="216"/>
    </location>
</feature>
<keyword evidence="3" id="KW-1185">Reference proteome</keyword>
<evidence type="ECO:0000313" key="2">
    <source>
        <dbReference type="EMBL" id="KAK0710095.1"/>
    </source>
</evidence>
<organism evidence="2 3">
    <name type="scientific">Lasiosphaeria miniovina</name>
    <dbReference type="NCBI Taxonomy" id="1954250"/>
    <lineage>
        <taxon>Eukaryota</taxon>
        <taxon>Fungi</taxon>
        <taxon>Dikarya</taxon>
        <taxon>Ascomycota</taxon>
        <taxon>Pezizomycotina</taxon>
        <taxon>Sordariomycetes</taxon>
        <taxon>Sordariomycetidae</taxon>
        <taxon>Sordariales</taxon>
        <taxon>Lasiosphaeriaceae</taxon>
        <taxon>Lasiosphaeria</taxon>
    </lineage>
</organism>
<dbReference type="Proteomes" id="UP001172101">
    <property type="component" value="Unassembled WGS sequence"/>
</dbReference>
<accession>A0AA40A6G5</accession>
<feature type="compositionally biased region" description="Basic and acidic residues" evidence="1">
    <location>
        <begin position="218"/>
        <end position="228"/>
    </location>
</feature>
<name>A0AA40A6G5_9PEZI</name>
<dbReference type="RefSeq" id="XP_060293399.1">
    <property type="nucleotide sequence ID" value="XM_060434973.1"/>
</dbReference>
<sequence>MELLRDQESTVFLRNTGDYDLSRLMGILTRDIFPMIEREGLLRFRINCMRSKTWSEDYLVEYYTMVFQYKKDGKCSIGIWRAATDKQHVSTSNLELCKLGDYLSRLPRLRVSPVYFNLAFDATKSTDEPLIGVWKFNRAQFNESNLRLQHQGGFCHEKIAELEVAPLVESDAIEPQQQPDVEASTVPETQPMEQDPYDEPTELDPYEEPLELDPIVETETKGKQEITPKYKTTQAGRSKERSTRDQTARHKKHPATQPSQPKPSTKTSKKKGNKQSERTTEDVQKDVKTDNKDSKKGKGQKRSLAPKRKPKPPLVGLRSGSLPAYHSSH</sequence>
<dbReference type="GeneID" id="85318243"/>
<evidence type="ECO:0000313" key="3">
    <source>
        <dbReference type="Proteomes" id="UP001172101"/>
    </source>
</evidence>
<feature type="compositionally biased region" description="Low complexity" evidence="1">
    <location>
        <begin position="256"/>
        <end position="266"/>
    </location>
</feature>
<dbReference type="AlphaFoldDB" id="A0AA40A6G5"/>
<protein>
    <submittedName>
        <fullName evidence="2">Uncharacterized protein</fullName>
    </submittedName>
</protein>
<evidence type="ECO:0000256" key="1">
    <source>
        <dbReference type="SAM" id="MobiDB-lite"/>
    </source>
</evidence>
<gene>
    <name evidence="2" type="ORF">B0T26DRAFT_432216</name>
</gene>
<dbReference type="EMBL" id="JAUIRO010000006">
    <property type="protein sequence ID" value="KAK0710095.1"/>
    <property type="molecule type" value="Genomic_DNA"/>
</dbReference>
<proteinExistence type="predicted"/>
<feature type="compositionally biased region" description="Basic residues" evidence="1">
    <location>
        <begin position="297"/>
        <end position="311"/>
    </location>
</feature>
<comment type="caution">
    <text evidence="2">The sequence shown here is derived from an EMBL/GenBank/DDBJ whole genome shotgun (WGS) entry which is preliminary data.</text>
</comment>
<reference evidence="2" key="1">
    <citation type="submission" date="2023-06" db="EMBL/GenBank/DDBJ databases">
        <title>Genome-scale phylogeny and comparative genomics of the fungal order Sordariales.</title>
        <authorList>
            <consortium name="Lawrence Berkeley National Laboratory"/>
            <person name="Hensen N."/>
            <person name="Bonometti L."/>
            <person name="Westerberg I."/>
            <person name="Brannstrom I.O."/>
            <person name="Guillou S."/>
            <person name="Cros-Aarteil S."/>
            <person name="Calhoun S."/>
            <person name="Haridas S."/>
            <person name="Kuo A."/>
            <person name="Mondo S."/>
            <person name="Pangilinan J."/>
            <person name="Riley R."/>
            <person name="LaButti K."/>
            <person name="Andreopoulos B."/>
            <person name="Lipzen A."/>
            <person name="Chen C."/>
            <person name="Yanf M."/>
            <person name="Daum C."/>
            <person name="Ng V."/>
            <person name="Clum A."/>
            <person name="Steindorff A."/>
            <person name="Ohm R."/>
            <person name="Martin F."/>
            <person name="Silar P."/>
            <person name="Natvig D."/>
            <person name="Lalanne C."/>
            <person name="Gautier V."/>
            <person name="Ament-velasquez S.L."/>
            <person name="Kruys A."/>
            <person name="Hutchinson M.I."/>
            <person name="Powell A.J."/>
            <person name="Barry K."/>
            <person name="Miller A.N."/>
            <person name="Grigoriev I.V."/>
            <person name="Debuchy R."/>
            <person name="Gladieux P."/>
            <person name="Thoren M.H."/>
            <person name="Johannesson H."/>
        </authorList>
    </citation>
    <scope>NUCLEOTIDE SEQUENCE</scope>
    <source>
        <strain evidence="2">SMH2392-1A</strain>
    </source>
</reference>
<feature type="compositionally biased region" description="Basic and acidic residues" evidence="1">
    <location>
        <begin position="274"/>
        <end position="296"/>
    </location>
</feature>
<feature type="region of interest" description="Disordered" evidence="1">
    <location>
        <begin position="173"/>
        <end position="329"/>
    </location>
</feature>
<feature type="compositionally biased region" description="Basic and acidic residues" evidence="1">
    <location>
        <begin position="237"/>
        <end position="248"/>
    </location>
</feature>